<dbReference type="EC" id="2.1.1.-" evidence="6"/>
<comment type="similarity">
    <text evidence="4 5 6">Belongs to the class I-like SAM-binding methyltransferase superfamily. Erg6/SMT family.</text>
</comment>
<keyword evidence="2 5" id="KW-0808">Transferase</keyword>
<dbReference type="GO" id="GO:0006696">
    <property type="term" value="P:ergosterol biosynthetic process"/>
    <property type="evidence" value="ECO:0007669"/>
    <property type="project" value="TreeGrafter"/>
</dbReference>
<dbReference type="GO" id="GO:0003838">
    <property type="term" value="F:sterol 24-C-methyltransferase activity"/>
    <property type="evidence" value="ECO:0007669"/>
    <property type="project" value="TreeGrafter"/>
</dbReference>
<comment type="pathway">
    <text evidence="6">Steroid metabolism.</text>
</comment>
<dbReference type="InterPro" id="IPR013216">
    <property type="entry name" value="Methyltransf_11"/>
</dbReference>
<keyword evidence="3 5" id="KW-0949">S-adenosyl-L-methionine</keyword>
<dbReference type="InterPro" id="IPR013705">
    <property type="entry name" value="Sterol_MeTrfase_C"/>
</dbReference>
<dbReference type="OrthoDB" id="540004at2759"/>
<evidence type="ECO:0000256" key="6">
    <source>
        <dbReference type="RuleBase" id="RU362025"/>
    </source>
</evidence>
<dbReference type="Proteomes" id="UP000278143">
    <property type="component" value="Unassembled WGS sequence"/>
</dbReference>
<dbReference type="EMBL" id="KZ990697">
    <property type="protein sequence ID" value="RKP23776.1"/>
    <property type="molecule type" value="Genomic_DNA"/>
</dbReference>
<dbReference type="PROSITE" id="PS51685">
    <property type="entry name" value="SAM_MT_ERG6_SMT"/>
    <property type="match status" value="1"/>
</dbReference>
<dbReference type="Gene3D" id="3.40.50.150">
    <property type="entry name" value="Vaccinia Virus protein VP39"/>
    <property type="match status" value="1"/>
</dbReference>
<dbReference type="Pfam" id="PF08498">
    <property type="entry name" value="Sterol_MT_C"/>
    <property type="match status" value="1"/>
</dbReference>
<keyword evidence="6" id="KW-1207">Sterol metabolism</keyword>
<accession>A0A4P9YUV5</accession>
<feature type="non-terminal residue" evidence="8">
    <location>
        <position position="1"/>
    </location>
</feature>
<keyword evidence="1 5" id="KW-0489">Methyltransferase</keyword>
<keyword evidence="6" id="KW-0753">Steroid metabolism</keyword>
<gene>
    <name evidence="8" type="ORF">SYNPS1DRAFT_18128</name>
</gene>
<evidence type="ECO:0000256" key="4">
    <source>
        <dbReference type="ARBA" id="ARBA00038188"/>
    </source>
</evidence>
<dbReference type="InterPro" id="IPR030384">
    <property type="entry name" value="MeTrfase_SMT"/>
</dbReference>
<dbReference type="GO" id="GO:0005783">
    <property type="term" value="C:endoplasmic reticulum"/>
    <property type="evidence" value="ECO:0007669"/>
    <property type="project" value="TreeGrafter"/>
</dbReference>
<dbReference type="InterPro" id="IPR050447">
    <property type="entry name" value="Erg6_SMT_methyltransf"/>
</dbReference>
<dbReference type="PANTHER" id="PTHR44068:SF1">
    <property type="entry name" value="HYPOTHETICAL LOC100005854"/>
    <property type="match status" value="1"/>
</dbReference>
<protein>
    <recommendedName>
        <fullName evidence="6">Sterol 24-C-methyltransferase</fullName>
        <ecNumber evidence="6">2.1.1.-</ecNumber>
    </recommendedName>
    <alternativeName>
        <fullName evidence="6">Delta(24)-sterol C-methyltransferase</fullName>
    </alternativeName>
</protein>
<dbReference type="PANTHER" id="PTHR44068">
    <property type="entry name" value="ZGC:194242"/>
    <property type="match status" value="1"/>
</dbReference>
<dbReference type="GO" id="GO:0032259">
    <property type="term" value="P:methylation"/>
    <property type="evidence" value="ECO:0007669"/>
    <property type="project" value="UniProtKB-KW"/>
</dbReference>
<dbReference type="InterPro" id="IPR029063">
    <property type="entry name" value="SAM-dependent_MTases_sf"/>
</dbReference>
<keyword evidence="6" id="KW-0756">Sterol biosynthesis</keyword>
<evidence type="ECO:0000256" key="2">
    <source>
        <dbReference type="ARBA" id="ARBA00022679"/>
    </source>
</evidence>
<proteinExistence type="inferred from homology"/>
<organism evidence="8 9">
    <name type="scientific">Syncephalis pseudoplumigaleata</name>
    <dbReference type="NCBI Taxonomy" id="1712513"/>
    <lineage>
        <taxon>Eukaryota</taxon>
        <taxon>Fungi</taxon>
        <taxon>Fungi incertae sedis</taxon>
        <taxon>Zoopagomycota</taxon>
        <taxon>Zoopagomycotina</taxon>
        <taxon>Zoopagomycetes</taxon>
        <taxon>Zoopagales</taxon>
        <taxon>Piptocephalidaceae</taxon>
        <taxon>Syncephalis</taxon>
    </lineage>
</organism>
<comment type="function">
    <text evidence="6">Catalyzes the transfer of methyl groups from S-adenosyl-methionine to the C-24 of sterols.</text>
</comment>
<reference evidence="9" key="1">
    <citation type="journal article" date="2018" name="Nat. Microbiol.">
        <title>Leveraging single-cell genomics to expand the fungal tree of life.</title>
        <authorList>
            <person name="Ahrendt S.R."/>
            <person name="Quandt C.A."/>
            <person name="Ciobanu D."/>
            <person name="Clum A."/>
            <person name="Salamov A."/>
            <person name="Andreopoulos B."/>
            <person name="Cheng J.F."/>
            <person name="Woyke T."/>
            <person name="Pelin A."/>
            <person name="Henrissat B."/>
            <person name="Reynolds N.K."/>
            <person name="Benny G.L."/>
            <person name="Smith M.E."/>
            <person name="James T.Y."/>
            <person name="Grigoriev I.V."/>
        </authorList>
    </citation>
    <scope>NUCLEOTIDE SEQUENCE [LARGE SCALE GENOMIC DNA]</scope>
    <source>
        <strain evidence="9">Benny S71-1</strain>
    </source>
</reference>
<evidence type="ECO:0000313" key="9">
    <source>
        <dbReference type="Proteomes" id="UP000278143"/>
    </source>
</evidence>
<evidence type="ECO:0000256" key="3">
    <source>
        <dbReference type="ARBA" id="ARBA00022691"/>
    </source>
</evidence>
<name>A0A4P9YUV5_9FUNG</name>
<keyword evidence="6" id="KW-0752">Steroid biosynthesis</keyword>
<dbReference type="SUPFAM" id="SSF53335">
    <property type="entry name" value="S-adenosyl-L-methionine-dependent methyltransferases"/>
    <property type="match status" value="1"/>
</dbReference>
<dbReference type="Pfam" id="PF08241">
    <property type="entry name" value="Methyltransf_11"/>
    <property type="match status" value="1"/>
</dbReference>
<evidence type="ECO:0000256" key="1">
    <source>
        <dbReference type="ARBA" id="ARBA00022603"/>
    </source>
</evidence>
<evidence type="ECO:0000313" key="8">
    <source>
        <dbReference type="EMBL" id="RKP23776.1"/>
    </source>
</evidence>
<evidence type="ECO:0000259" key="7">
    <source>
        <dbReference type="PROSITE" id="PS51685"/>
    </source>
</evidence>
<evidence type="ECO:0000256" key="5">
    <source>
        <dbReference type="PROSITE-ProRule" id="PRU01022"/>
    </source>
</evidence>
<feature type="domain" description="SAM-dependent methyltransferase Erg6/SMT-type" evidence="7">
    <location>
        <begin position="1"/>
        <end position="277"/>
    </location>
</feature>
<sequence>QYGWGKSFHFARHYPGETFRQSIARHEHYLAHRLGLQPDMHVLDVGCGVGGPAREMIHFANVKVTGLNNNAYQLERAAAYAARENIADKWSSIKADFMNMDVPDNTFDAAYAIEATVHAPDLAGVYSEIFRVIKPGGRFACYEWCMTDRYNNDDPEHRRIRLGIEEGNGIPQMVSTDAALAALQQAGFEIEYHEIVGLHDQIPWYMPLEGSYTGNIALTSAGVYFTDVLCMVMEKIGLAPVGTRKVSQILLGARSHLAAGGKLGIFTPMFCFVARKPAHCN</sequence>
<keyword evidence="6" id="KW-0443">Lipid metabolism</keyword>
<dbReference type="AlphaFoldDB" id="A0A4P9YUV5"/>
<keyword evidence="9" id="KW-1185">Reference proteome</keyword>
<keyword evidence="6" id="KW-0444">Lipid biosynthesis</keyword>
<dbReference type="CDD" id="cd02440">
    <property type="entry name" value="AdoMet_MTases"/>
    <property type="match status" value="1"/>
</dbReference>